<name>A0A7C8IBW6_9PLEO</name>
<dbReference type="EMBL" id="JAADJZ010000006">
    <property type="protein sequence ID" value="KAF2874186.1"/>
    <property type="molecule type" value="Genomic_DNA"/>
</dbReference>
<reference evidence="1 2" key="1">
    <citation type="submission" date="2020-01" db="EMBL/GenBank/DDBJ databases">
        <authorList>
            <consortium name="DOE Joint Genome Institute"/>
            <person name="Haridas S."/>
            <person name="Albert R."/>
            <person name="Binder M."/>
            <person name="Bloem J."/>
            <person name="Labutti K."/>
            <person name="Salamov A."/>
            <person name="Andreopoulos B."/>
            <person name="Baker S.E."/>
            <person name="Barry K."/>
            <person name="Bills G."/>
            <person name="Bluhm B.H."/>
            <person name="Cannon C."/>
            <person name="Castanera R."/>
            <person name="Culley D.E."/>
            <person name="Daum C."/>
            <person name="Ezra D."/>
            <person name="Gonzalez J.B."/>
            <person name="Henrissat B."/>
            <person name="Kuo A."/>
            <person name="Liang C."/>
            <person name="Lipzen A."/>
            <person name="Lutzoni F."/>
            <person name="Magnuson J."/>
            <person name="Mondo S."/>
            <person name="Nolan M."/>
            <person name="Ohm R."/>
            <person name="Pangilinan J."/>
            <person name="Park H.-J.H."/>
            <person name="Ramirez L."/>
            <person name="Alfaro M."/>
            <person name="Sun H."/>
            <person name="Tritt A."/>
            <person name="Yoshinaga Y."/>
            <person name="Zwiers L.-H.L."/>
            <person name="Turgeon B.G."/>
            <person name="Goodwin S.B."/>
            <person name="Spatafora J.W."/>
            <person name="Crous P.W."/>
            <person name="Grigoriev I.V."/>
        </authorList>
    </citation>
    <scope>NUCLEOTIDE SEQUENCE [LARGE SCALE GENOMIC DNA]</scope>
    <source>
        <strain evidence="1 2">CBS 611.86</strain>
    </source>
</reference>
<evidence type="ECO:0000313" key="2">
    <source>
        <dbReference type="Proteomes" id="UP000481861"/>
    </source>
</evidence>
<comment type="caution">
    <text evidence="1">The sequence shown here is derived from an EMBL/GenBank/DDBJ whole genome shotgun (WGS) entry which is preliminary data.</text>
</comment>
<gene>
    <name evidence="1" type="ORF">BDV95DRAFT_325301</name>
</gene>
<organism evidence="1 2">
    <name type="scientific">Massariosphaeria phaeospora</name>
    <dbReference type="NCBI Taxonomy" id="100035"/>
    <lineage>
        <taxon>Eukaryota</taxon>
        <taxon>Fungi</taxon>
        <taxon>Dikarya</taxon>
        <taxon>Ascomycota</taxon>
        <taxon>Pezizomycotina</taxon>
        <taxon>Dothideomycetes</taxon>
        <taxon>Pleosporomycetidae</taxon>
        <taxon>Pleosporales</taxon>
        <taxon>Pleosporales incertae sedis</taxon>
        <taxon>Massariosphaeria</taxon>
    </lineage>
</organism>
<keyword evidence="2" id="KW-1185">Reference proteome</keyword>
<dbReference type="OrthoDB" id="3793484at2759"/>
<evidence type="ECO:0000313" key="1">
    <source>
        <dbReference type="EMBL" id="KAF2874186.1"/>
    </source>
</evidence>
<protein>
    <submittedName>
        <fullName evidence="1">Uncharacterized protein</fullName>
    </submittedName>
</protein>
<accession>A0A7C8IBW6</accession>
<proteinExistence type="predicted"/>
<dbReference type="AlphaFoldDB" id="A0A7C8IBW6"/>
<dbReference type="Proteomes" id="UP000481861">
    <property type="component" value="Unassembled WGS sequence"/>
</dbReference>
<sequence length="110" mass="12770">MDSVQVVLFHIGKILMHFEATVLHVPPSIRYFAEPTKPNDLAKQTMMLLSPFLNSFVLLPAVDWVCRRGKPPTQSLVRRQLECFVPHFSLTWVLVVLLRPFQDRPYPEQV</sequence>